<evidence type="ECO:0000256" key="4">
    <source>
        <dbReference type="ARBA" id="ARBA00022771"/>
    </source>
</evidence>
<dbReference type="PANTHER" id="PTHR40626:SF30">
    <property type="entry name" value="FINGER DOMAIN PROTEIN, PUTATIVE (AFU_ORTHOLOGUE AFUA_4G13600)-RELATED"/>
    <property type="match status" value="1"/>
</dbReference>
<name>X0MCI7_FUSOX</name>
<feature type="domain" description="C2H2-type" evidence="9">
    <location>
        <begin position="52"/>
        <end position="80"/>
    </location>
</feature>
<dbReference type="HOGENOM" id="CLU_1012079_0_0_1"/>
<dbReference type="Proteomes" id="UP000030701">
    <property type="component" value="Unassembled WGS sequence"/>
</dbReference>
<evidence type="ECO:0000256" key="7">
    <source>
        <dbReference type="PROSITE-ProRule" id="PRU00042"/>
    </source>
</evidence>
<evidence type="ECO:0000256" key="8">
    <source>
        <dbReference type="SAM" id="MobiDB-lite"/>
    </source>
</evidence>
<dbReference type="EMBL" id="JH657975">
    <property type="protein sequence ID" value="EXM18300.1"/>
    <property type="molecule type" value="Genomic_DNA"/>
</dbReference>
<keyword evidence="2" id="KW-0479">Metal-binding</keyword>
<reference evidence="10" key="1">
    <citation type="submission" date="2011-11" db="EMBL/GenBank/DDBJ databases">
        <title>The Genome Sequence of Fusarium oxysporum Cotton.</title>
        <authorList>
            <consortium name="The Broad Institute Genome Sequencing Platform"/>
            <person name="Ma L.-J."/>
            <person name="Gale L.R."/>
            <person name="Schwartz D.C."/>
            <person name="Zhou S."/>
            <person name="Corby-Kistler H."/>
            <person name="Young S.K."/>
            <person name="Zeng Q."/>
            <person name="Gargeya S."/>
            <person name="Fitzgerald M."/>
            <person name="Haas B."/>
            <person name="Abouelleil A."/>
            <person name="Alvarado L."/>
            <person name="Arachchi H.M."/>
            <person name="Berlin A."/>
            <person name="Brown A."/>
            <person name="Chapman S.B."/>
            <person name="Chen Z."/>
            <person name="Dunbar C."/>
            <person name="Freedman E."/>
            <person name="Gearin G."/>
            <person name="Goldberg J."/>
            <person name="Griggs A."/>
            <person name="Gujja S."/>
            <person name="Heiman D."/>
            <person name="Howarth C."/>
            <person name="Larson L."/>
            <person name="Lui A."/>
            <person name="MacDonald P.J.P."/>
            <person name="Montmayeur A."/>
            <person name="Murphy C."/>
            <person name="Neiman D."/>
            <person name="Pearson M."/>
            <person name="Priest M."/>
            <person name="Roberts A."/>
            <person name="Saif S."/>
            <person name="Shea T."/>
            <person name="Shenoy N."/>
            <person name="Sisk P."/>
            <person name="Stolte C."/>
            <person name="Sykes S."/>
            <person name="Wortman J."/>
            <person name="Nusbaum C."/>
            <person name="Birren B."/>
        </authorList>
    </citation>
    <scope>NUCLEOTIDE SEQUENCE [LARGE SCALE GENOMIC DNA]</scope>
    <source>
        <strain evidence="10">25433</strain>
    </source>
</reference>
<keyword evidence="6" id="KW-0539">Nucleus</keyword>
<sequence length="275" mass="31164">MDSYDDFQSTPTGKVSKAKKGKPVHVCSECQKVYTRAEHLRRHQSSHQEPQFECPVCQRRFHRKDLLERHYKRIQVRQEYHQNIFWHTLSWTSIMRYICHTEGRPLDLLRGTSTNISVGSTIEDRAANMWSLPIALISRHSPYMEAMSPGSGIFPKAHINLLDADPAVFGLFVEWLYNGTYTDFTSPSSSNIHARCWGLGDELLCNEFKNYVMGQAESRDSSVGALSLKQESPGGNESEPVQASVSCDDNKLVCLSLEKATTPLQTVESKEYTEG</sequence>
<evidence type="ECO:0000256" key="6">
    <source>
        <dbReference type="ARBA" id="ARBA00023242"/>
    </source>
</evidence>
<dbReference type="InterPro" id="IPR036236">
    <property type="entry name" value="Znf_C2H2_sf"/>
</dbReference>
<feature type="domain" description="C2H2-type" evidence="9">
    <location>
        <begin position="25"/>
        <end position="52"/>
    </location>
</feature>
<dbReference type="OrthoDB" id="1022638at2759"/>
<dbReference type="GO" id="GO:0005634">
    <property type="term" value="C:nucleus"/>
    <property type="evidence" value="ECO:0007669"/>
    <property type="project" value="UniProtKB-SubCell"/>
</dbReference>
<proteinExistence type="predicted"/>
<evidence type="ECO:0000256" key="3">
    <source>
        <dbReference type="ARBA" id="ARBA00022737"/>
    </source>
</evidence>
<dbReference type="GO" id="GO:0008270">
    <property type="term" value="F:zinc ion binding"/>
    <property type="evidence" value="ECO:0007669"/>
    <property type="project" value="UniProtKB-KW"/>
</dbReference>
<comment type="subcellular location">
    <subcellularLocation>
        <location evidence="1">Nucleus</location>
    </subcellularLocation>
</comment>
<reference evidence="10" key="2">
    <citation type="submission" date="2012-05" db="EMBL/GenBank/DDBJ databases">
        <title>The Genome Annotation of Fusarium oxysporum Cotton.</title>
        <authorList>
            <consortium name="The Broad Institute Genomics Platform"/>
            <person name="Ma L.-J."/>
            <person name="Corby-Kistler H."/>
            <person name="Broz K."/>
            <person name="Gale L.R."/>
            <person name="Jonkers W."/>
            <person name="O'Donnell K."/>
            <person name="Ploetz R."/>
            <person name="Steinberg C."/>
            <person name="Schwartz D.C."/>
            <person name="VanEtten H."/>
            <person name="Zhou S."/>
            <person name="Young S.K."/>
            <person name="Zeng Q."/>
            <person name="Gargeya S."/>
            <person name="Fitzgerald M."/>
            <person name="Abouelleil A."/>
            <person name="Alvarado L."/>
            <person name="Chapman S.B."/>
            <person name="Gainer-Dewar J."/>
            <person name="Goldberg J."/>
            <person name="Griggs A."/>
            <person name="Gujja S."/>
            <person name="Hansen M."/>
            <person name="Howarth C."/>
            <person name="Imamovic A."/>
            <person name="Ireland A."/>
            <person name="Larimer J."/>
            <person name="McCowan C."/>
            <person name="Murphy C."/>
            <person name="Pearson M."/>
            <person name="Poon T.W."/>
            <person name="Priest M."/>
            <person name="Roberts A."/>
            <person name="Saif S."/>
            <person name="Shea T."/>
            <person name="Sykes S."/>
            <person name="Wortman J."/>
            <person name="Nusbaum C."/>
            <person name="Birren B."/>
        </authorList>
    </citation>
    <scope>NUCLEOTIDE SEQUENCE</scope>
    <source>
        <strain evidence="10">25433</strain>
    </source>
</reference>
<dbReference type="GO" id="GO:0000981">
    <property type="term" value="F:DNA-binding transcription factor activity, RNA polymerase II-specific"/>
    <property type="evidence" value="ECO:0007669"/>
    <property type="project" value="InterPro"/>
</dbReference>
<evidence type="ECO:0000313" key="10">
    <source>
        <dbReference type="EMBL" id="EXM18300.1"/>
    </source>
</evidence>
<feature type="compositionally biased region" description="Polar residues" evidence="8">
    <location>
        <begin position="229"/>
        <end position="245"/>
    </location>
</feature>
<gene>
    <name evidence="10" type="ORF">FOTG_13574</name>
</gene>
<accession>X0MCI7</accession>
<dbReference type="Gene3D" id="3.30.160.60">
    <property type="entry name" value="Classic Zinc Finger"/>
    <property type="match status" value="1"/>
</dbReference>
<dbReference type="GO" id="GO:0000978">
    <property type="term" value="F:RNA polymerase II cis-regulatory region sequence-specific DNA binding"/>
    <property type="evidence" value="ECO:0007669"/>
    <property type="project" value="InterPro"/>
</dbReference>
<organism evidence="10">
    <name type="scientific">Fusarium oxysporum f. sp. vasinfectum 25433</name>
    <dbReference type="NCBI Taxonomy" id="1089449"/>
    <lineage>
        <taxon>Eukaryota</taxon>
        <taxon>Fungi</taxon>
        <taxon>Dikarya</taxon>
        <taxon>Ascomycota</taxon>
        <taxon>Pezizomycotina</taxon>
        <taxon>Sordariomycetes</taxon>
        <taxon>Hypocreomycetidae</taxon>
        <taxon>Hypocreales</taxon>
        <taxon>Nectriaceae</taxon>
        <taxon>Fusarium</taxon>
        <taxon>Fusarium oxysporum species complex</taxon>
    </lineage>
</organism>
<dbReference type="InterPro" id="IPR013087">
    <property type="entry name" value="Znf_C2H2_type"/>
</dbReference>
<evidence type="ECO:0000256" key="2">
    <source>
        <dbReference type="ARBA" id="ARBA00022723"/>
    </source>
</evidence>
<dbReference type="InterPro" id="IPR051059">
    <property type="entry name" value="VerF-like"/>
</dbReference>
<evidence type="ECO:0000256" key="5">
    <source>
        <dbReference type="ARBA" id="ARBA00022833"/>
    </source>
</evidence>
<dbReference type="GO" id="GO:0000785">
    <property type="term" value="C:chromatin"/>
    <property type="evidence" value="ECO:0007669"/>
    <property type="project" value="TreeGrafter"/>
</dbReference>
<keyword evidence="3" id="KW-0677">Repeat</keyword>
<dbReference type="Pfam" id="PF00096">
    <property type="entry name" value="zf-C2H2"/>
    <property type="match status" value="2"/>
</dbReference>
<keyword evidence="4 7" id="KW-0863">Zinc-finger</keyword>
<evidence type="ECO:0000259" key="9">
    <source>
        <dbReference type="PROSITE" id="PS50157"/>
    </source>
</evidence>
<dbReference type="SUPFAM" id="SSF57667">
    <property type="entry name" value="beta-beta-alpha zinc fingers"/>
    <property type="match status" value="1"/>
</dbReference>
<feature type="region of interest" description="Disordered" evidence="8">
    <location>
        <begin position="223"/>
        <end position="245"/>
    </location>
</feature>
<protein>
    <recommendedName>
        <fullName evidence="9">C2H2-type domain-containing protein</fullName>
    </recommendedName>
</protein>
<evidence type="ECO:0000256" key="1">
    <source>
        <dbReference type="ARBA" id="ARBA00004123"/>
    </source>
</evidence>
<keyword evidence="5" id="KW-0862">Zinc</keyword>
<dbReference type="AlphaFoldDB" id="X0MCI7"/>
<dbReference type="PROSITE" id="PS50157">
    <property type="entry name" value="ZINC_FINGER_C2H2_2"/>
    <property type="match status" value="2"/>
</dbReference>
<dbReference type="PROSITE" id="PS00028">
    <property type="entry name" value="ZINC_FINGER_C2H2_1"/>
    <property type="match status" value="1"/>
</dbReference>
<dbReference type="SMART" id="SM00355">
    <property type="entry name" value="ZnF_C2H2"/>
    <property type="match status" value="2"/>
</dbReference>
<dbReference type="PANTHER" id="PTHR40626">
    <property type="entry name" value="MIP31509P"/>
    <property type="match status" value="1"/>
</dbReference>